<dbReference type="KEGG" id="lbc:LACBIDRAFT_303622"/>
<keyword evidence="2" id="KW-1185">Reference proteome</keyword>
<dbReference type="AlphaFoldDB" id="B0DJW2"/>
<dbReference type="RefSeq" id="XP_001884153.1">
    <property type="nucleotide sequence ID" value="XM_001884118.1"/>
</dbReference>
<sequence>MPPTQIYGTVTYLGNHNQTQVHDYSPSTSWNANLTSHPTAFLRRTITSETQASHS</sequence>
<evidence type="ECO:0000313" key="1">
    <source>
        <dbReference type="EMBL" id="EDR05188.1"/>
    </source>
</evidence>
<dbReference type="OrthoDB" id="10352713at2759"/>
<gene>
    <name evidence="1" type="ORF">LACBIDRAFT_303622</name>
</gene>
<dbReference type="HOGENOM" id="CLU_3032763_0_0_1"/>
<evidence type="ECO:0000313" key="2">
    <source>
        <dbReference type="Proteomes" id="UP000001194"/>
    </source>
</evidence>
<name>B0DJW2_LACBS</name>
<reference evidence="1 2" key="1">
    <citation type="journal article" date="2008" name="Nature">
        <title>The genome of Laccaria bicolor provides insights into mycorrhizal symbiosis.</title>
        <authorList>
            <person name="Martin F."/>
            <person name="Aerts A."/>
            <person name="Ahren D."/>
            <person name="Brun A."/>
            <person name="Danchin E.G.J."/>
            <person name="Duchaussoy F."/>
            <person name="Gibon J."/>
            <person name="Kohler A."/>
            <person name="Lindquist E."/>
            <person name="Pereda V."/>
            <person name="Salamov A."/>
            <person name="Shapiro H.J."/>
            <person name="Wuyts J."/>
            <person name="Blaudez D."/>
            <person name="Buee M."/>
            <person name="Brokstein P."/>
            <person name="Canbaeck B."/>
            <person name="Cohen D."/>
            <person name="Courty P.E."/>
            <person name="Coutinho P.M."/>
            <person name="Delaruelle C."/>
            <person name="Detter J.C."/>
            <person name="Deveau A."/>
            <person name="DiFazio S."/>
            <person name="Duplessis S."/>
            <person name="Fraissinet-Tachet L."/>
            <person name="Lucic E."/>
            <person name="Frey-Klett P."/>
            <person name="Fourrey C."/>
            <person name="Feussner I."/>
            <person name="Gay G."/>
            <person name="Grimwood J."/>
            <person name="Hoegger P.J."/>
            <person name="Jain P."/>
            <person name="Kilaru S."/>
            <person name="Labbe J."/>
            <person name="Lin Y.C."/>
            <person name="Legue V."/>
            <person name="Le Tacon F."/>
            <person name="Marmeisse R."/>
            <person name="Melayah D."/>
            <person name="Montanini B."/>
            <person name="Muratet M."/>
            <person name="Nehls U."/>
            <person name="Niculita-Hirzel H."/>
            <person name="Oudot-Le Secq M.P."/>
            <person name="Peter M."/>
            <person name="Quesneville H."/>
            <person name="Rajashekar B."/>
            <person name="Reich M."/>
            <person name="Rouhier N."/>
            <person name="Schmutz J."/>
            <person name="Yin T."/>
            <person name="Chalot M."/>
            <person name="Henrissat B."/>
            <person name="Kuees U."/>
            <person name="Lucas S."/>
            <person name="Van de Peer Y."/>
            <person name="Podila G.K."/>
            <person name="Polle A."/>
            <person name="Pukkila P.J."/>
            <person name="Richardson P.M."/>
            <person name="Rouze P."/>
            <person name="Sanders I.R."/>
            <person name="Stajich J.E."/>
            <person name="Tunlid A."/>
            <person name="Tuskan G."/>
            <person name="Grigoriev I.V."/>
        </authorList>
    </citation>
    <scope>NUCLEOTIDE SEQUENCE [LARGE SCALE GENOMIC DNA]</scope>
    <source>
        <strain evidence="2">S238N-H82 / ATCC MYA-4686</strain>
    </source>
</reference>
<dbReference type="Proteomes" id="UP000001194">
    <property type="component" value="Unassembled WGS sequence"/>
</dbReference>
<dbReference type="EMBL" id="DS547114">
    <property type="protein sequence ID" value="EDR05188.1"/>
    <property type="molecule type" value="Genomic_DNA"/>
</dbReference>
<dbReference type="GeneID" id="6079827"/>
<accession>B0DJW2</accession>
<protein>
    <submittedName>
        <fullName evidence="1">Predicted protein</fullName>
    </submittedName>
</protein>
<organism evidence="2">
    <name type="scientific">Laccaria bicolor (strain S238N-H82 / ATCC MYA-4686)</name>
    <name type="common">Bicoloured deceiver</name>
    <name type="synonym">Laccaria laccata var. bicolor</name>
    <dbReference type="NCBI Taxonomy" id="486041"/>
    <lineage>
        <taxon>Eukaryota</taxon>
        <taxon>Fungi</taxon>
        <taxon>Dikarya</taxon>
        <taxon>Basidiomycota</taxon>
        <taxon>Agaricomycotina</taxon>
        <taxon>Agaricomycetes</taxon>
        <taxon>Agaricomycetidae</taxon>
        <taxon>Agaricales</taxon>
        <taxon>Agaricineae</taxon>
        <taxon>Hydnangiaceae</taxon>
        <taxon>Laccaria</taxon>
    </lineage>
</organism>
<dbReference type="InParanoid" id="B0DJW2"/>
<proteinExistence type="predicted"/>